<evidence type="ECO:0000259" key="1">
    <source>
        <dbReference type="Pfam" id="PF13619"/>
    </source>
</evidence>
<name>A0A837JCQ9_9BACT</name>
<feature type="domain" description="KTSC" evidence="1">
    <location>
        <begin position="7"/>
        <end position="64"/>
    </location>
</feature>
<dbReference type="AlphaFoldDB" id="A0A837JCQ9"/>
<protein>
    <recommendedName>
        <fullName evidence="1">KTSC domain-containing protein</fullName>
    </recommendedName>
</protein>
<accession>A0A837JCQ9</accession>
<reference evidence="2 3" key="1">
    <citation type="submission" date="2014-01" db="EMBL/GenBank/DDBJ databases">
        <title>Development of a Comparative Genomic Fingerprinting Assay for High Resolution Genotyping of Arcobacter butzleri.</title>
        <authorList>
            <person name="Webb A.L."/>
            <person name="Inglis G.D."/>
            <person name="Kruczkiewicz P."/>
            <person name="Selinger L.B."/>
            <person name="Taboada E.N."/>
        </authorList>
    </citation>
    <scope>NUCLEOTIDE SEQUENCE [LARGE SCALE GENOMIC DNA]</scope>
    <source>
        <strain evidence="2 3">L352</strain>
    </source>
</reference>
<proteinExistence type="predicted"/>
<dbReference type="Pfam" id="PF13619">
    <property type="entry name" value="KTSC"/>
    <property type="match status" value="1"/>
</dbReference>
<gene>
    <name evidence="2" type="ORF">AF77_05130</name>
</gene>
<dbReference type="EMBL" id="JAIT01000033">
    <property type="protein sequence ID" value="KLE05311.1"/>
    <property type="molecule type" value="Genomic_DNA"/>
</dbReference>
<evidence type="ECO:0000313" key="2">
    <source>
        <dbReference type="EMBL" id="KLE05311.1"/>
    </source>
</evidence>
<dbReference type="InterPro" id="IPR025309">
    <property type="entry name" value="KTSC_dom"/>
</dbReference>
<evidence type="ECO:0000313" key="3">
    <source>
        <dbReference type="Proteomes" id="UP000035462"/>
    </source>
</evidence>
<dbReference type="RefSeq" id="WP_046994778.1">
    <property type="nucleotide sequence ID" value="NZ_JAIT01000033.1"/>
</dbReference>
<sequence>MEMIPVSSSAISHIGYDKNTKQMKITFKGSGTYDYCNVPESVFEAFKNASSIGTHYSKYIKDKYNCF</sequence>
<comment type="caution">
    <text evidence="2">The sequence shown here is derived from an EMBL/GenBank/DDBJ whole genome shotgun (WGS) entry which is preliminary data.</text>
</comment>
<organism evidence="2 3">
    <name type="scientific">Aliarcobacter butzleri L352</name>
    <dbReference type="NCBI Taxonomy" id="1447260"/>
    <lineage>
        <taxon>Bacteria</taxon>
        <taxon>Pseudomonadati</taxon>
        <taxon>Campylobacterota</taxon>
        <taxon>Epsilonproteobacteria</taxon>
        <taxon>Campylobacterales</taxon>
        <taxon>Arcobacteraceae</taxon>
        <taxon>Aliarcobacter</taxon>
    </lineage>
</organism>
<dbReference type="Proteomes" id="UP000035462">
    <property type="component" value="Unassembled WGS sequence"/>
</dbReference>